<sequence length="554" mass="62637">MDLVVTSKLKGENGRNPRVDGNNLPIETSERDEETTEEVVSSFWDWHIFRRILNLGSGLLRSQVPVSSEENLEAKRRVHREGNVNNDKTSNGKIEMEEKRNSQQSPSMTSSNPGNVVKSEPSSLQIEGTRGPMDMKYNVTKSRERRSFSLPTNVAELTNGNSVQSFWSFWKRKHRCLSCVKRTQGASCVPKNLLNVKVVQDDQIVTTQLRKVTQTMDSDLVTSSDILRAGDLNGGVASANEMDASRLNQLPTYSQRGITLFLLDWDDTLFASTFLASCDSVELLSEEERSNLSKLESIVTLFLKALNARGHIAIVTNADAYWVEMTCQRFMPKVYSYLEQFQVLVVSARNLFGSDSRAPVSSCPSDWKAAAFLKLMIYFFSATATEKKEILQLSQPALTSDEETDMVGEVTKEGKPPLYIKYSLSRFCTQRNWTKAIYALDMFHRRKKKKERPPHSSSIILSPMDMDNWKFEKAVLVDKESFACHHIIVMGDACFEHNAVNTLRAQYPQAHFKFIQFISEPTMADLSQQLKSVYGALDEIGNFAGNLDVRLKPQ</sequence>
<feature type="region of interest" description="Disordered" evidence="1">
    <location>
        <begin position="1"/>
        <end position="34"/>
    </location>
</feature>
<organism evidence="2 3">
    <name type="scientific">Galdieria yellowstonensis</name>
    <dbReference type="NCBI Taxonomy" id="3028027"/>
    <lineage>
        <taxon>Eukaryota</taxon>
        <taxon>Rhodophyta</taxon>
        <taxon>Bangiophyceae</taxon>
        <taxon>Galdieriales</taxon>
        <taxon>Galdieriaceae</taxon>
        <taxon>Galdieria</taxon>
    </lineage>
</organism>
<dbReference type="AlphaFoldDB" id="A0AAV9II10"/>
<feature type="compositionally biased region" description="Polar residues" evidence="1">
    <location>
        <begin position="83"/>
        <end position="92"/>
    </location>
</feature>
<protein>
    <submittedName>
        <fullName evidence="2">Uncharacterized protein</fullName>
    </submittedName>
</protein>
<feature type="region of interest" description="Disordered" evidence="1">
    <location>
        <begin position="64"/>
        <end position="134"/>
    </location>
</feature>
<keyword evidence="3" id="KW-1185">Reference proteome</keyword>
<dbReference type="Proteomes" id="UP001300502">
    <property type="component" value="Unassembled WGS sequence"/>
</dbReference>
<proteinExistence type="predicted"/>
<feature type="compositionally biased region" description="Basic and acidic residues" evidence="1">
    <location>
        <begin position="9"/>
        <end position="18"/>
    </location>
</feature>
<evidence type="ECO:0000313" key="2">
    <source>
        <dbReference type="EMBL" id="KAK4527082.1"/>
    </source>
</evidence>
<comment type="caution">
    <text evidence="2">The sequence shown here is derived from an EMBL/GenBank/DDBJ whole genome shotgun (WGS) entry which is preliminary data.</text>
</comment>
<evidence type="ECO:0000313" key="3">
    <source>
        <dbReference type="Proteomes" id="UP001300502"/>
    </source>
</evidence>
<name>A0AAV9II10_9RHOD</name>
<gene>
    <name evidence="2" type="ORF">GAYE_SCF34G5004</name>
</gene>
<dbReference type="PANTHER" id="PTHR38899:SF1">
    <property type="entry name" value="PROTEIN KINASE"/>
    <property type="match status" value="1"/>
</dbReference>
<reference evidence="2 3" key="1">
    <citation type="submission" date="2022-07" db="EMBL/GenBank/DDBJ databases">
        <title>Genome-wide signatures of adaptation to extreme environments.</title>
        <authorList>
            <person name="Cho C.H."/>
            <person name="Yoon H.S."/>
        </authorList>
    </citation>
    <scope>NUCLEOTIDE SEQUENCE [LARGE SCALE GENOMIC DNA]</scope>
    <source>
        <strain evidence="2 3">108.79 E11</strain>
    </source>
</reference>
<accession>A0AAV9II10</accession>
<dbReference type="PANTHER" id="PTHR38899">
    <property type="entry name" value="DOMAIN OOKINETE PROTEIN, PUTATIVE-RELATED"/>
    <property type="match status" value="1"/>
</dbReference>
<evidence type="ECO:0000256" key="1">
    <source>
        <dbReference type="SAM" id="MobiDB-lite"/>
    </source>
</evidence>
<feature type="compositionally biased region" description="Polar residues" evidence="1">
    <location>
        <begin position="102"/>
        <end position="126"/>
    </location>
</feature>
<dbReference type="EMBL" id="JANCYU010000047">
    <property type="protein sequence ID" value="KAK4527082.1"/>
    <property type="molecule type" value="Genomic_DNA"/>
</dbReference>